<evidence type="ECO:0000313" key="2">
    <source>
        <dbReference type="EMBL" id="OJJ04884.1"/>
    </source>
</evidence>
<accession>A0A1L9PTN7</accession>
<dbReference type="RefSeq" id="XP_040670646.1">
    <property type="nucleotide sequence ID" value="XM_040810457.1"/>
</dbReference>
<organism evidence="2 3">
    <name type="scientific">Aspergillus versicolor CBS 583.65</name>
    <dbReference type="NCBI Taxonomy" id="1036611"/>
    <lineage>
        <taxon>Eukaryota</taxon>
        <taxon>Fungi</taxon>
        <taxon>Dikarya</taxon>
        <taxon>Ascomycota</taxon>
        <taxon>Pezizomycotina</taxon>
        <taxon>Eurotiomycetes</taxon>
        <taxon>Eurotiomycetidae</taxon>
        <taxon>Eurotiales</taxon>
        <taxon>Aspergillaceae</taxon>
        <taxon>Aspergillus</taxon>
        <taxon>Aspergillus subgen. Nidulantes</taxon>
    </lineage>
</organism>
<sequence length="162" mass="16582">MQLISISAAIAATLSMVQFCPAPPAVLGPIIAGALLSAGEAGAMVGYGVGQINSKRDVAVKGSIKGSVFRKRDDPFAGLPQPAADTCKEQLNGVTVEFQNTGEGSFRANGIPSACMTLSNVIIGQDPTQPAPTPLGSDSLQYTGLSEEDLNKLQSALDGNGY</sequence>
<evidence type="ECO:0000313" key="3">
    <source>
        <dbReference type="Proteomes" id="UP000184073"/>
    </source>
</evidence>
<dbReference type="VEuPathDB" id="FungiDB:ASPVEDRAFT_31313"/>
<reference evidence="3" key="1">
    <citation type="journal article" date="2017" name="Genome Biol.">
        <title>Comparative genomics reveals high biological diversity and specific adaptations in the industrially and medically important fungal genus Aspergillus.</title>
        <authorList>
            <person name="de Vries R.P."/>
            <person name="Riley R."/>
            <person name="Wiebenga A."/>
            <person name="Aguilar-Osorio G."/>
            <person name="Amillis S."/>
            <person name="Uchima C.A."/>
            <person name="Anderluh G."/>
            <person name="Asadollahi M."/>
            <person name="Askin M."/>
            <person name="Barry K."/>
            <person name="Battaglia E."/>
            <person name="Bayram O."/>
            <person name="Benocci T."/>
            <person name="Braus-Stromeyer S.A."/>
            <person name="Caldana C."/>
            <person name="Canovas D."/>
            <person name="Cerqueira G.C."/>
            <person name="Chen F."/>
            <person name="Chen W."/>
            <person name="Choi C."/>
            <person name="Clum A."/>
            <person name="Dos Santos R.A."/>
            <person name="Damasio A.R."/>
            <person name="Diallinas G."/>
            <person name="Emri T."/>
            <person name="Fekete E."/>
            <person name="Flipphi M."/>
            <person name="Freyberg S."/>
            <person name="Gallo A."/>
            <person name="Gournas C."/>
            <person name="Habgood R."/>
            <person name="Hainaut M."/>
            <person name="Harispe M.L."/>
            <person name="Henrissat B."/>
            <person name="Hilden K.S."/>
            <person name="Hope R."/>
            <person name="Hossain A."/>
            <person name="Karabika E."/>
            <person name="Karaffa L."/>
            <person name="Karanyi Z."/>
            <person name="Krasevec N."/>
            <person name="Kuo A."/>
            <person name="Kusch H."/>
            <person name="LaButti K."/>
            <person name="Lagendijk E.L."/>
            <person name="Lapidus A."/>
            <person name="Levasseur A."/>
            <person name="Lindquist E."/>
            <person name="Lipzen A."/>
            <person name="Logrieco A.F."/>
            <person name="MacCabe A."/>
            <person name="Maekelae M.R."/>
            <person name="Malavazi I."/>
            <person name="Melin P."/>
            <person name="Meyer V."/>
            <person name="Mielnichuk N."/>
            <person name="Miskei M."/>
            <person name="Molnar A.P."/>
            <person name="Mule G."/>
            <person name="Ngan C.Y."/>
            <person name="Orejas M."/>
            <person name="Orosz E."/>
            <person name="Ouedraogo J.P."/>
            <person name="Overkamp K.M."/>
            <person name="Park H.-S."/>
            <person name="Perrone G."/>
            <person name="Piumi F."/>
            <person name="Punt P.J."/>
            <person name="Ram A.F."/>
            <person name="Ramon A."/>
            <person name="Rauscher S."/>
            <person name="Record E."/>
            <person name="Riano-Pachon D.M."/>
            <person name="Robert V."/>
            <person name="Roehrig J."/>
            <person name="Ruller R."/>
            <person name="Salamov A."/>
            <person name="Salih N.S."/>
            <person name="Samson R.A."/>
            <person name="Sandor E."/>
            <person name="Sanguinetti M."/>
            <person name="Schuetze T."/>
            <person name="Sepcic K."/>
            <person name="Shelest E."/>
            <person name="Sherlock G."/>
            <person name="Sophianopoulou V."/>
            <person name="Squina F.M."/>
            <person name="Sun H."/>
            <person name="Susca A."/>
            <person name="Todd R.B."/>
            <person name="Tsang A."/>
            <person name="Unkles S.E."/>
            <person name="van de Wiele N."/>
            <person name="van Rossen-Uffink D."/>
            <person name="Oliveira J.V."/>
            <person name="Vesth T.C."/>
            <person name="Visser J."/>
            <person name="Yu J.-H."/>
            <person name="Zhou M."/>
            <person name="Andersen M.R."/>
            <person name="Archer D.B."/>
            <person name="Baker S.E."/>
            <person name="Benoit I."/>
            <person name="Brakhage A.A."/>
            <person name="Braus G.H."/>
            <person name="Fischer R."/>
            <person name="Frisvad J.C."/>
            <person name="Goldman G.H."/>
            <person name="Houbraken J."/>
            <person name="Oakley B."/>
            <person name="Pocsi I."/>
            <person name="Scazzocchio C."/>
            <person name="Seiboth B."/>
            <person name="vanKuyk P.A."/>
            <person name="Wortman J."/>
            <person name="Dyer P.S."/>
            <person name="Grigoriev I.V."/>
        </authorList>
    </citation>
    <scope>NUCLEOTIDE SEQUENCE [LARGE SCALE GENOMIC DNA]</scope>
    <source>
        <strain evidence="3">CBS 583.65</strain>
    </source>
</reference>
<evidence type="ECO:0000256" key="1">
    <source>
        <dbReference type="SAM" id="SignalP"/>
    </source>
</evidence>
<dbReference type="Proteomes" id="UP000184073">
    <property type="component" value="Unassembled WGS sequence"/>
</dbReference>
<keyword evidence="3" id="KW-1185">Reference proteome</keyword>
<keyword evidence="1" id="KW-0732">Signal</keyword>
<feature type="signal peptide" evidence="1">
    <location>
        <begin position="1"/>
        <end position="19"/>
    </location>
</feature>
<gene>
    <name evidence="2" type="ORF">ASPVEDRAFT_31313</name>
</gene>
<dbReference type="AlphaFoldDB" id="A0A1L9PTN7"/>
<proteinExistence type="predicted"/>
<feature type="chain" id="PRO_5012273475" evidence="1">
    <location>
        <begin position="20"/>
        <end position="162"/>
    </location>
</feature>
<protein>
    <submittedName>
        <fullName evidence="2">Uncharacterized protein</fullName>
    </submittedName>
</protein>
<name>A0A1L9PTN7_ASPVE</name>
<dbReference type="EMBL" id="KV878132">
    <property type="protein sequence ID" value="OJJ04884.1"/>
    <property type="molecule type" value="Genomic_DNA"/>
</dbReference>
<dbReference type="STRING" id="1036611.A0A1L9PTN7"/>
<dbReference type="GeneID" id="63725968"/>
<dbReference type="OrthoDB" id="4161406at2759"/>